<evidence type="ECO:0000313" key="2">
    <source>
        <dbReference type="Proteomes" id="UP000292082"/>
    </source>
</evidence>
<dbReference type="SUPFAM" id="SSF54160">
    <property type="entry name" value="Chromo domain-like"/>
    <property type="match status" value="1"/>
</dbReference>
<protein>
    <recommendedName>
        <fullName evidence="3">Chromo domain-containing protein</fullName>
    </recommendedName>
</protein>
<proteinExistence type="predicted"/>
<reference evidence="1 2" key="1">
    <citation type="submission" date="2019-01" db="EMBL/GenBank/DDBJ databases">
        <title>Draft genome sequences of three monokaryotic isolates of the white-rot basidiomycete fungus Dichomitus squalens.</title>
        <authorList>
            <consortium name="DOE Joint Genome Institute"/>
            <person name="Lopez S.C."/>
            <person name="Andreopoulos B."/>
            <person name="Pangilinan J."/>
            <person name="Lipzen A."/>
            <person name="Riley R."/>
            <person name="Ahrendt S."/>
            <person name="Ng V."/>
            <person name="Barry K."/>
            <person name="Daum C."/>
            <person name="Grigoriev I.V."/>
            <person name="Hilden K.S."/>
            <person name="Makela M.R."/>
            <person name="de Vries R.P."/>
        </authorList>
    </citation>
    <scope>NUCLEOTIDE SEQUENCE [LARGE SCALE GENOMIC DNA]</scope>
    <source>
        <strain evidence="1 2">CBS 464.89</strain>
    </source>
</reference>
<evidence type="ECO:0008006" key="3">
    <source>
        <dbReference type="Google" id="ProtNLM"/>
    </source>
</evidence>
<accession>A0A4Q9PLA4</accession>
<keyword evidence="2" id="KW-1185">Reference proteome</keyword>
<dbReference type="Gene3D" id="2.40.50.40">
    <property type="match status" value="1"/>
</dbReference>
<dbReference type="Proteomes" id="UP000292082">
    <property type="component" value="Unassembled WGS sequence"/>
</dbReference>
<sequence>MTPYFPLARSILPHRRQGCGLRFLIHWEGFPYSHDSWLPGSMCRVLAALILAYIPIMNSVTLSLTCLDVCICFRVEEGVRTAPYSESSLPTYKTLYIP</sequence>
<dbReference type="EMBL" id="ML145178">
    <property type="protein sequence ID" value="TBU54932.1"/>
    <property type="molecule type" value="Genomic_DNA"/>
</dbReference>
<dbReference type="AlphaFoldDB" id="A0A4Q9PLA4"/>
<dbReference type="InterPro" id="IPR016197">
    <property type="entry name" value="Chromo-like_dom_sf"/>
</dbReference>
<evidence type="ECO:0000313" key="1">
    <source>
        <dbReference type="EMBL" id="TBU54932.1"/>
    </source>
</evidence>
<name>A0A4Q9PLA4_9APHY</name>
<organism evidence="1 2">
    <name type="scientific">Dichomitus squalens</name>
    <dbReference type="NCBI Taxonomy" id="114155"/>
    <lineage>
        <taxon>Eukaryota</taxon>
        <taxon>Fungi</taxon>
        <taxon>Dikarya</taxon>
        <taxon>Basidiomycota</taxon>
        <taxon>Agaricomycotina</taxon>
        <taxon>Agaricomycetes</taxon>
        <taxon>Polyporales</taxon>
        <taxon>Polyporaceae</taxon>
        <taxon>Dichomitus</taxon>
    </lineage>
</organism>
<gene>
    <name evidence="1" type="ORF">BD310DRAFT_826879</name>
</gene>